<protein>
    <recommendedName>
        <fullName evidence="4">Uncharacterized AAA domain-containing protein ycf46</fullName>
    </recommendedName>
</protein>
<dbReference type="GO" id="GO:0016887">
    <property type="term" value="F:ATP hydrolysis activity"/>
    <property type="evidence" value="ECO:0007669"/>
    <property type="project" value="InterPro"/>
</dbReference>
<evidence type="ECO:0000313" key="6">
    <source>
        <dbReference type="EMBL" id="PWK53770.1"/>
    </source>
</evidence>
<evidence type="ECO:0000256" key="3">
    <source>
        <dbReference type="ARBA" id="ARBA00038088"/>
    </source>
</evidence>
<evidence type="ECO:0000313" key="7">
    <source>
        <dbReference type="Proteomes" id="UP000245790"/>
    </source>
</evidence>
<dbReference type="GO" id="GO:0005524">
    <property type="term" value="F:ATP binding"/>
    <property type="evidence" value="ECO:0007669"/>
    <property type="project" value="UniProtKB-KW"/>
</dbReference>
<dbReference type="SMART" id="SM00382">
    <property type="entry name" value="AAA"/>
    <property type="match status" value="1"/>
</dbReference>
<proteinExistence type="inferred from homology"/>
<evidence type="ECO:0000256" key="4">
    <source>
        <dbReference type="ARBA" id="ARBA00040480"/>
    </source>
</evidence>
<dbReference type="SUPFAM" id="SSF52540">
    <property type="entry name" value="P-loop containing nucleoside triphosphate hydrolases"/>
    <property type="match status" value="2"/>
</dbReference>
<dbReference type="InterPro" id="IPR003959">
    <property type="entry name" value="ATPase_AAA_core"/>
</dbReference>
<dbReference type="AlphaFoldDB" id="A0A316G1T9"/>
<accession>A0A316G1T9</accession>
<keyword evidence="2" id="KW-0067">ATP-binding</keyword>
<dbReference type="InterPro" id="IPR052381">
    <property type="entry name" value="AAA_domain_protein"/>
</dbReference>
<dbReference type="PANTHER" id="PTHR42960">
    <property type="entry name" value="YCF46 PROTEIN"/>
    <property type="match status" value="1"/>
</dbReference>
<keyword evidence="7" id="KW-1185">Reference proteome</keyword>
<dbReference type="InterPro" id="IPR003593">
    <property type="entry name" value="AAA+_ATPase"/>
</dbReference>
<organism evidence="6 7">
    <name type="scientific">Pleionea mediterranea</name>
    <dbReference type="NCBI Taxonomy" id="523701"/>
    <lineage>
        <taxon>Bacteria</taxon>
        <taxon>Pseudomonadati</taxon>
        <taxon>Pseudomonadota</taxon>
        <taxon>Gammaproteobacteria</taxon>
        <taxon>Oceanospirillales</taxon>
        <taxon>Pleioneaceae</taxon>
        <taxon>Pleionea</taxon>
    </lineage>
</organism>
<comment type="similarity">
    <text evidence="3">Belongs to the AAA ATPase family. Highly divergent.</text>
</comment>
<dbReference type="Gene3D" id="3.40.50.300">
    <property type="entry name" value="P-loop containing nucleotide triphosphate hydrolases"/>
    <property type="match status" value="1"/>
</dbReference>
<reference evidence="6 7" key="1">
    <citation type="submission" date="2018-05" db="EMBL/GenBank/DDBJ databases">
        <title>Genomic Encyclopedia of Type Strains, Phase IV (KMG-IV): sequencing the most valuable type-strain genomes for metagenomic binning, comparative biology and taxonomic classification.</title>
        <authorList>
            <person name="Goeker M."/>
        </authorList>
    </citation>
    <scope>NUCLEOTIDE SEQUENCE [LARGE SCALE GENOMIC DNA]</scope>
    <source>
        <strain evidence="6 7">DSM 25350</strain>
    </source>
</reference>
<evidence type="ECO:0000256" key="1">
    <source>
        <dbReference type="ARBA" id="ARBA00022741"/>
    </source>
</evidence>
<dbReference type="Proteomes" id="UP000245790">
    <property type="component" value="Unassembled WGS sequence"/>
</dbReference>
<comment type="caution">
    <text evidence="6">The sequence shown here is derived from an EMBL/GenBank/DDBJ whole genome shotgun (WGS) entry which is preliminary data.</text>
</comment>
<dbReference type="EMBL" id="QGGU01000002">
    <property type="protein sequence ID" value="PWK53770.1"/>
    <property type="molecule type" value="Genomic_DNA"/>
</dbReference>
<keyword evidence="1" id="KW-0547">Nucleotide-binding</keyword>
<name>A0A316G1T9_9GAMM</name>
<evidence type="ECO:0000259" key="5">
    <source>
        <dbReference type="SMART" id="SM00382"/>
    </source>
</evidence>
<dbReference type="InterPro" id="IPR027417">
    <property type="entry name" value="P-loop_NTPase"/>
</dbReference>
<dbReference type="PANTHER" id="PTHR42960:SF1">
    <property type="entry name" value="YCF46 PROTEIN"/>
    <property type="match status" value="1"/>
</dbReference>
<dbReference type="RefSeq" id="WP_109761833.1">
    <property type="nucleotide sequence ID" value="NZ_QGGU01000002.1"/>
</dbReference>
<evidence type="ECO:0000256" key="2">
    <source>
        <dbReference type="ARBA" id="ARBA00022840"/>
    </source>
</evidence>
<dbReference type="Gene3D" id="1.10.8.60">
    <property type="match status" value="1"/>
</dbReference>
<feature type="domain" description="AAA+ ATPase" evidence="5">
    <location>
        <begin position="268"/>
        <end position="401"/>
    </location>
</feature>
<gene>
    <name evidence="6" type="ORF">C8D97_102159</name>
</gene>
<dbReference type="Pfam" id="PF00004">
    <property type="entry name" value="AAA"/>
    <property type="match status" value="1"/>
</dbReference>
<sequence>MNGKSDRHDLEILIKSRNPIIGIETHEENRAVNLLSEIARDFNKPLFTWDVVDGLKRSELLDDFDALTETQTPEHMLKHIISVPRPSIYALCDFHPYIEDAPQVVRLLKEVVLKQAELGHTIVFISHQLSIPEEIKRFVSRFDMALPGKEQLDALIRKEAKVWSQRNGQKVRTDSRTLQRLINNLQGLTLSDAKRLIRNVINDDGAITEDELPAINKAKFELLNMEGVLSFEYETSKFAEVGGLYNLKRWLKQREVVFHRRDEIDLDPPKGLMLVGVQGGGKSLAAKAVAGMWSVPLLRLDFGTLYNKYHGETERNLREALNMAELMAPCVLWFDEIEKGISTQNNDGGTSQRVLGTLLTWMAENDKPVFVVSTANDISRLPPELIRKGRLDEIFFVDLPDVNSRKEIFAIHLEKRKLNSAQFDLEKLALSCEGFTGSEIEQAIVSGLYHSYGQDKKLTTAIILDEIKNTRPLSVVMAEKLSELRQWAAGRTISAN</sequence>
<dbReference type="OrthoDB" id="9809379at2"/>